<evidence type="ECO:0000313" key="4">
    <source>
        <dbReference type="Proteomes" id="UP001516400"/>
    </source>
</evidence>
<evidence type="ECO:0000256" key="2">
    <source>
        <dbReference type="SAM" id="MobiDB-lite"/>
    </source>
</evidence>
<dbReference type="AlphaFoldDB" id="A0ABD2P8J2"/>
<sequence>MKEKLDEVNKEIYGLKDELEKSQLDKAELQQQLKEMDQIKRSMLISIEVFAEENKTITSPFELLKDENINFKNVNLTIEIISAENSDNLRKQLSDETEEMILLKRKLSEVETEVANKNDSSIQTSNVRNPPLIGCSKAVKSSKVITNNDCKESSEKYNIWGTHGQPDGLKAVVPVAVNTPSQNSRSTGLIDEGKLSEVVINVEDFYYHTKNNKNGDWTTATYRKNRTKKQTGGSRPSTIKGINENSNKLEVAQNHSAIFVTGYDPDVSAEDIIGFLKENDLRDNSEFFKMKTRKDVRKSCSKLVIPLEQKDRILSTTLWSSGISVSRKIFYIKENITEHRDFPKINLDRLRLHFSDLDFPELYKCKSVDVGYDMFTDLLMGAIEECCPVITVNTNQGRCNRIELLSPRVAKD</sequence>
<evidence type="ECO:0000256" key="1">
    <source>
        <dbReference type="SAM" id="Coils"/>
    </source>
</evidence>
<keyword evidence="1" id="KW-0175">Coiled coil</keyword>
<gene>
    <name evidence="3" type="ORF">HHI36_001493</name>
</gene>
<feature type="region of interest" description="Disordered" evidence="2">
    <location>
        <begin position="225"/>
        <end position="244"/>
    </location>
</feature>
<feature type="coiled-coil region" evidence="1">
    <location>
        <begin position="86"/>
        <end position="113"/>
    </location>
</feature>
<accession>A0ABD2P8J2</accession>
<feature type="coiled-coil region" evidence="1">
    <location>
        <begin position="5"/>
        <end position="39"/>
    </location>
</feature>
<protein>
    <submittedName>
        <fullName evidence="3">Uncharacterized protein</fullName>
    </submittedName>
</protein>
<reference evidence="3 4" key="1">
    <citation type="journal article" date="2021" name="BMC Biol.">
        <title>Horizontally acquired antibacterial genes associated with adaptive radiation of ladybird beetles.</title>
        <authorList>
            <person name="Li H.S."/>
            <person name="Tang X.F."/>
            <person name="Huang Y.H."/>
            <person name="Xu Z.Y."/>
            <person name="Chen M.L."/>
            <person name="Du X.Y."/>
            <person name="Qiu B.Y."/>
            <person name="Chen P.T."/>
            <person name="Zhang W."/>
            <person name="Slipinski A."/>
            <person name="Escalona H.E."/>
            <person name="Waterhouse R.M."/>
            <person name="Zwick A."/>
            <person name="Pang H."/>
        </authorList>
    </citation>
    <scope>NUCLEOTIDE SEQUENCE [LARGE SCALE GENOMIC DNA]</scope>
    <source>
        <strain evidence="3">SYSU2018</strain>
    </source>
</reference>
<dbReference type="Proteomes" id="UP001516400">
    <property type="component" value="Unassembled WGS sequence"/>
</dbReference>
<evidence type="ECO:0000313" key="3">
    <source>
        <dbReference type="EMBL" id="KAL3287007.1"/>
    </source>
</evidence>
<dbReference type="EMBL" id="JABFTP020000185">
    <property type="protein sequence ID" value="KAL3287007.1"/>
    <property type="molecule type" value="Genomic_DNA"/>
</dbReference>
<name>A0ABD2P8J2_9CUCU</name>
<organism evidence="3 4">
    <name type="scientific">Cryptolaemus montrouzieri</name>
    <dbReference type="NCBI Taxonomy" id="559131"/>
    <lineage>
        <taxon>Eukaryota</taxon>
        <taxon>Metazoa</taxon>
        <taxon>Ecdysozoa</taxon>
        <taxon>Arthropoda</taxon>
        <taxon>Hexapoda</taxon>
        <taxon>Insecta</taxon>
        <taxon>Pterygota</taxon>
        <taxon>Neoptera</taxon>
        <taxon>Endopterygota</taxon>
        <taxon>Coleoptera</taxon>
        <taxon>Polyphaga</taxon>
        <taxon>Cucujiformia</taxon>
        <taxon>Coccinelloidea</taxon>
        <taxon>Coccinellidae</taxon>
        <taxon>Scymninae</taxon>
        <taxon>Scymnini</taxon>
        <taxon>Cryptolaemus</taxon>
    </lineage>
</organism>
<proteinExistence type="predicted"/>
<comment type="caution">
    <text evidence="3">The sequence shown here is derived from an EMBL/GenBank/DDBJ whole genome shotgun (WGS) entry which is preliminary data.</text>
</comment>
<keyword evidence="4" id="KW-1185">Reference proteome</keyword>